<evidence type="ECO:0000256" key="1">
    <source>
        <dbReference type="ARBA" id="ARBA00007169"/>
    </source>
</evidence>
<dbReference type="InterPro" id="IPR012223">
    <property type="entry name" value="TEII"/>
</dbReference>
<dbReference type="PANTHER" id="PTHR11487:SF0">
    <property type="entry name" value="S-ACYL FATTY ACID SYNTHASE THIOESTERASE, MEDIUM CHAIN"/>
    <property type="match status" value="1"/>
</dbReference>
<dbReference type="SUPFAM" id="SSF53474">
    <property type="entry name" value="alpha/beta-Hydrolases"/>
    <property type="match status" value="1"/>
</dbReference>
<dbReference type="RefSeq" id="WP_099520470.1">
    <property type="nucleotide sequence ID" value="NZ_CP016808.1"/>
</dbReference>
<reference evidence="3" key="1">
    <citation type="submission" date="2016-08" db="EMBL/GenBank/DDBJ databases">
        <title>Complete Genome Seqeunce of Paenibacillus sp. BIHB 4019 from tea rhizoplane.</title>
        <authorList>
            <person name="Thakur R."/>
            <person name="Swarnkar M.K."/>
            <person name="Gulati A."/>
        </authorList>
    </citation>
    <scope>NUCLEOTIDE SEQUENCE [LARGE SCALE GENOMIC DNA]</scope>
    <source>
        <strain evidence="3">BIHB4019</strain>
    </source>
</reference>
<dbReference type="Pfam" id="PF00975">
    <property type="entry name" value="Thioesterase"/>
    <property type="match status" value="1"/>
</dbReference>
<dbReference type="Gene3D" id="3.40.50.1820">
    <property type="entry name" value="alpha/beta hydrolase"/>
    <property type="match status" value="1"/>
</dbReference>
<dbReference type="PANTHER" id="PTHR11487">
    <property type="entry name" value="THIOESTERASE"/>
    <property type="match status" value="1"/>
</dbReference>
<evidence type="ECO:0000259" key="2">
    <source>
        <dbReference type="Pfam" id="PF00975"/>
    </source>
</evidence>
<dbReference type="InterPro" id="IPR001031">
    <property type="entry name" value="Thioesterase"/>
</dbReference>
<sequence length="241" mass="27647">MKKLKLLAFPFAGASSMYYYKWKKHISDQIDFVPVELAGRGARPRDPLYHTFDEAIEDVYKQIDSIIDDGPYAFFGHSMGSMLAYELSHKLREQQRHDPTMIFVSGRWAPHIQRPDLVNPSTPDDQLKERLLELGGTSPELFENPLLADAFIPILRADFYAMESYVYDSSREPLSIAINAMTGVKDWDVNKRDFAEWGKHTTGEFSVHKFMGGHFYINDSFDTVIQHINRTLLGSVHEARA</sequence>
<comment type="similarity">
    <text evidence="1">Belongs to the thioesterase family.</text>
</comment>
<protein>
    <recommendedName>
        <fullName evidence="2">Thioesterase domain-containing protein</fullName>
    </recommendedName>
</protein>
<name>A0A1B2DNZ3_9BACL</name>
<dbReference type="AlphaFoldDB" id="A0A1B2DNZ3"/>
<dbReference type="GO" id="GO:0008610">
    <property type="term" value="P:lipid biosynthetic process"/>
    <property type="evidence" value="ECO:0007669"/>
    <property type="project" value="TreeGrafter"/>
</dbReference>
<gene>
    <name evidence="3" type="ORF">BBD42_25335</name>
</gene>
<organism evidence="3">
    <name type="scientific">Paenibacillus sp. BIHB 4019</name>
    <dbReference type="NCBI Taxonomy" id="1870819"/>
    <lineage>
        <taxon>Bacteria</taxon>
        <taxon>Bacillati</taxon>
        <taxon>Bacillota</taxon>
        <taxon>Bacilli</taxon>
        <taxon>Bacillales</taxon>
        <taxon>Paenibacillaceae</taxon>
        <taxon>Paenibacillus</taxon>
    </lineage>
</organism>
<evidence type="ECO:0000313" key="3">
    <source>
        <dbReference type="EMBL" id="ANY69436.1"/>
    </source>
</evidence>
<proteinExistence type="inferred from homology"/>
<dbReference type="EMBL" id="CP016808">
    <property type="protein sequence ID" value="ANY69436.1"/>
    <property type="molecule type" value="Genomic_DNA"/>
</dbReference>
<accession>A0A1B2DNZ3</accession>
<feature type="domain" description="Thioesterase" evidence="2">
    <location>
        <begin position="5"/>
        <end position="231"/>
    </location>
</feature>
<dbReference type="InterPro" id="IPR029058">
    <property type="entry name" value="AB_hydrolase_fold"/>
</dbReference>